<protein>
    <submittedName>
        <fullName evidence="2">Uncharacterized protein</fullName>
    </submittedName>
</protein>
<dbReference type="AlphaFoldDB" id="A0AAE0YXZ9"/>
<name>A0AAE0YXZ9_9GAST</name>
<accession>A0AAE0YXZ9</accession>
<keyword evidence="1" id="KW-1133">Transmembrane helix</keyword>
<proteinExistence type="predicted"/>
<sequence>MFSTFALDNIDHNPRSTTCRSSFHGTSISMVQFPDSTEEEQGETVIMNPAMMGKNNVCNLPVSYTNVQQQISLPNDNISVPALPTTKTVKLDTPPSKLKETIPTANGWLEHSHQLLSKDALDAEDWILWAAYNAVKFGQVAAITPSMMFPVFREPAHSPMMIYHGMNVIIAVSNFLNPGQTPIMTVDKPLFTLAKKIQWKFPDTHGENKFVVMLGAMHTEKMVLEMLGDWLEGSGWTTALTNSGIASCGVAESFIGVSHLTRTRYYHQVTALALYTLFLRALIMMNIWLLQLKLTSCL</sequence>
<feature type="transmembrane region" description="Helical" evidence="1">
    <location>
        <begin position="272"/>
        <end position="290"/>
    </location>
</feature>
<evidence type="ECO:0000313" key="2">
    <source>
        <dbReference type="EMBL" id="KAK3758980.1"/>
    </source>
</evidence>
<comment type="caution">
    <text evidence="2">The sequence shown here is derived from an EMBL/GenBank/DDBJ whole genome shotgun (WGS) entry which is preliminary data.</text>
</comment>
<keyword evidence="1" id="KW-0812">Transmembrane</keyword>
<evidence type="ECO:0000256" key="1">
    <source>
        <dbReference type="SAM" id="Phobius"/>
    </source>
</evidence>
<dbReference type="EMBL" id="JAWDGP010005176">
    <property type="protein sequence ID" value="KAK3758980.1"/>
    <property type="molecule type" value="Genomic_DNA"/>
</dbReference>
<keyword evidence="3" id="KW-1185">Reference proteome</keyword>
<gene>
    <name evidence="2" type="ORF">RRG08_005606</name>
</gene>
<dbReference type="PANTHER" id="PTHR47018">
    <property type="entry name" value="CXC DOMAIN-CONTAINING PROTEIN-RELATED"/>
    <property type="match status" value="1"/>
</dbReference>
<reference evidence="2" key="1">
    <citation type="journal article" date="2023" name="G3 (Bethesda)">
        <title>A reference genome for the long-term kleptoplast-retaining sea slug Elysia crispata morphotype clarki.</title>
        <authorList>
            <person name="Eastman K.E."/>
            <person name="Pendleton A.L."/>
            <person name="Shaikh M.A."/>
            <person name="Suttiyut T."/>
            <person name="Ogas R."/>
            <person name="Tomko P."/>
            <person name="Gavelis G."/>
            <person name="Widhalm J.R."/>
            <person name="Wisecaver J.H."/>
        </authorList>
    </citation>
    <scope>NUCLEOTIDE SEQUENCE</scope>
    <source>
        <strain evidence="2">ECLA1</strain>
    </source>
</reference>
<keyword evidence="1" id="KW-0472">Membrane</keyword>
<dbReference type="Proteomes" id="UP001283361">
    <property type="component" value="Unassembled WGS sequence"/>
</dbReference>
<evidence type="ECO:0000313" key="3">
    <source>
        <dbReference type="Proteomes" id="UP001283361"/>
    </source>
</evidence>
<organism evidence="2 3">
    <name type="scientific">Elysia crispata</name>
    <name type="common">lettuce slug</name>
    <dbReference type="NCBI Taxonomy" id="231223"/>
    <lineage>
        <taxon>Eukaryota</taxon>
        <taxon>Metazoa</taxon>
        <taxon>Spiralia</taxon>
        <taxon>Lophotrochozoa</taxon>
        <taxon>Mollusca</taxon>
        <taxon>Gastropoda</taxon>
        <taxon>Heterobranchia</taxon>
        <taxon>Euthyneura</taxon>
        <taxon>Panpulmonata</taxon>
        <taxon>Sacoglossa</taxon>
        <taxon>Placobranchoidea</taxon>
        <taxon>Plakobranchidae</taxon>
        <taxon>Elysia</taxon>
    </lineage>
</organism>